<reference evidence="7 8" key="1">
    <citation type="submission" date="2021-11" db="EMBL/GenBank/DDBJ databases">
        <title>Draft genome sequence of Paenibacillus profundus YoMME, a new Gram-positive bacteria with exoelectrogenic properties.</title>
        <authorList>
            <person name="Hubenova Y."/>
            <person name="Hubenova E."/>
            <person name="Manasiev Y."/>
            <person name="Peykov S."/>
            <person name="Mitov M."/>
        </authorList>
    </citation>
    <scope>NUCLEOTIDE SEQUENCE [LARGE SCALE GENOMIC DNA]</scope>
    <source>
        <strain evidence="7 8">YoMME</strain>
    </source>
</reference>
<dbReference type="PANTHER" id="PTHR32114:SF2">
    <property type="entry name" value="ABC TRANSPORTER ABCH.3"/>
    <property type="match status" value="1"/>
</dbReference>
<feature type="coiled-coil region" evidence="4">
    <location>
        <begin position="937"/>
        <end position="971"/>
    </location>
</feature>
<evidence type="ECO:0000256" key="2">
    <source>
        <dbReference type="ARBA" id="ARBA00011322"/>
    </source>
</evidence>
<comment type="subunit">
    <text evidence="2">Heterodimer of SbcC and SbcD.</text>
</comment>
<feature type="compositionally biased region" description="Basic and acidic residues" evidence="5">
    <location>
        <begin position="306"/>
        <end position="328"/>
    </location>
</feature>
<dbReference type="Proteomes" id="UP001199916">
    <property type="component" value="Unassembled WGS sequence"/>
</dbReference>
<feature type="coiled-coil region" evidence="4">
    <location>
        <begin position="808"/>
        <end position="835"/>
    </location>
</feature>
<feature type="coiled-coil region" evidence="4">
    <location>
        <begin position="213"/>
        <end position="271"/>
    </location>
</feature>
<evidence type="ECO:0000256" key="1">
    <source>
        <dbReference type="ARBA" id="ARBA00006930"/>
    </source>
</evidence>
<keyword evidence="8" id="KW-1185">Reference proteome</keyword>
<feature type="coiled-coil region" evidence="4">
    <location>
        <begin position="496"/>
        <end position="526"/>
    </location>
</feature>
<feature type="coiled-coil region" evidence="4">
    <location>
        <begin position="867"/>
        <end position="897"/>
    </location>
</feature>
<feature type="coiled-coil region" evidence="4">
    <location>
        <begin position="350"/>
        <end position="412"/>
    </location>
</feature>
<feature type="region of interest" description="Disordered" evidence="5">
    <location>
        <begin position="306"/>
        <end position="331"/>
    </location>
</feature>
<dbReference type="Pfam" id="PF02463">
    <property type="entry name" value="SMC_N"/>
    <property type="match status" value="1"/>
</dbReference>
<dbReference type="RefSeq" id="WP_233695307.1">
    <property type="nucleotide sequence ID" value="NZ_JAJNBZ010000001.1"/>
</dbReference>
<dbReference type="InterPro" id="IPR003395">
    <property type="entry name" value="RecF/RecN/SMC_N"/>
</dbReference>
<protein>
    <recommendedName>
        <fullName evidence="3">Nuclease SbcCD subunit C</fullName>
    </recommendedName>
</protein>
<comment type="caution">
    <text evidence="7">The sequence shown here is derived from an EMBL/GenBank/DDBJ whole genome shotgun (WGS) entry which is preliminary data.</text>
</comment>
<feature type="coiled-coil region" evidence="4">
    <location>
        <begin position="996"/>
        <end position="1023"/>
    </location>
</feature>
<dbReference type="PANTHER" id="PTHR32114">
    <property type="entry name" value="ABC TRANSPORTER ABCH.3"/>
    <property type="match status" value="1"/>
</dbReference>
<dbReference type="InterPro" id="IPR027417">
    <property type="entry name" value="P-loop_NTPase"/>
</dbReference>
<proteinExistence type="inferred from homology"/>
<feature type="domain" description="RecF/RecN/SMC N-terminal" evidence="6">
    <location>
        <begin position="5"/>
        <end position="1175"/>
    </location>
</feature>
<accession>A0ABS8Y9K5</accession>
<comment type="similarity">
    <text evidence="1">Belongs to the SMC family. SbcC subfamily.</text>
</comment>
<keyword evidence="4" id="KW-0175">Coiled coil</keyword>
<evidence type="ECO:0000313" key="8">
    <source>
        <dbReference type="Proteomes" id="UP001199916"/>
    </source>
</evidence>
<gene>
    <name evidence="7" type="ORF">LQV63_00375</name>
</gene>
<evidence type="ECO:0000313" key="7">
    <source>
        <dbReference type="EMBL" id="MCE5167774.1"/>
    </source>
</evidence>
<dbReference type="Gene3D" id="3.40.50.300">
    <property type="entry name" value="P-loop containing nucleotide triphosphate hydrolases"/>
    <property type="match status" value="2"/>
</dbReference>
<evidence type="ECO:0000256" key="5">
    <source>
        <dbReference type="SAM" id="MobiDB-lite"/>
    </source>
</evidence>
<name>A0ABS8Y9K5_9BACL</name>
<sequence length="1202" mass="136489">MKPIELKLSGLQSYREEQRIDFRALCETGLFGIFGPTGSGKSSILDAMTLALYGKVERATNGTQGIMNQAEDTLSVSFSFSLNGAGDSQTFRVERRFKRTGDVTIGNTVSRFIEVRPEGEVVIADKLAEVTRCVEHHIGLKMDDFTRAVVLPQGKFAEFLSLKGSDRRQMLQRLFSLEKYGDELAIKLSRKVKETEGEVRACSAEQQGLGDASEEAVNQAEEALREASVLAERAREEKIAAECEYRDIAEKRGWMEEKSRLSSRLAQLELEAPERALEQEQLMKAKEAEMIAPFLLEVRELEAKRQTAEAEHRTADEAARHAMSEAERTQLAADAAIRRKEAEEPELVLRSEQLQEAARLHGESERLRKEAEEWNERFEEASARYTRASAEAERAEQQLKKALERQAELRDLLSSHEKPSEEREQFQQAVTDWQRLSMLKARCKELEENKKKQSELAAQGAAAWNETLGHIVMHAREVRNQVDSGTELSRAWQSLRTELQDELGQVEQLMEQARQAQREQAEQEIAARLAVQLQPHSPCPVCGSANHPAPAHVPKDEQAGSDQGWDERWLRWEQVKDRLKAMLLTTEHEWERSRTDLKQWIARLQDLSGRVRSMVQERSVTPRLGEGFVVGDELAAALDFTVNQEHTAADERVESITPSIGEDSTDGRAAVSAFGLPPMTKQKRDEMENILHDAGLNPFDDRLQSLSQDTRSMGKQMERIMQQATDKQWELQQALASYKTSASAFREAESLWNEAEQSLREEHANWGEQYQRFGWHLVEMERVREQWREREAIVADCRVRLEKSVAYIEETQSHIRRHEQLKQAADMERVQAKAEWNGIVRLIADYEKRLRPWLDGPPIEQLAVETYARLTDIRERAERTRQEANAARNVNEAAQQRAALAAQAWNGLGERAVTAGERLQAQLRQSSFAHLDDVLAARRSSEECKRLEAELERHHEELRDLGAQLKRLEERIGGTSVTEEEWQTCVARWQQSVESDEAALAARARAERDAEELRSKHERWAALEAERVRGETYLGRLHQLQSVFRGNAFVEFVAEEQLMQVSRAASERLKSLTKQRYALEVDSGGGFVIRDDGNGGIRRPVSTLSGGETFLTSLALALALSAQIQLRGIYPLEFFFLDEGFGTLDPELLDTVVTSLEKLHTDRLSVGVISHVPELRARLPRKLEVLPAEQAGRGSLIVFEVN</sequence>
<dbReference type="SUPFAM" id="SSF52540">
    <property type="entry name" value="P-loop containing nucleoside triphosphate hydrolases"/>
    <property type="match status" value="1"/>
</dbReference>
<dbReference type="EMBL" id="JAJNBZ010000001">
    <property type="protein sequence ID" value="MCE5167774.1"/>
    <property type="molecule type" value="Genomic_DNA"/>
</dbReference>
<evidence type="ECO:0000259" key="6">
    <source>
        <dbReference type="Pfam" id="PF02463"/>
    </source>
</evidence>
<organism evidence="7 8">
    <name type="scientific">Paenibacillus profundus</name>
    <dbReference type="NCBI Taxonomy" id="1173085"/>
    <lineage>
        <taxon>Bacteria</taxon>
        <taxon>Bacillati</taxon>
        <taxon>Bacillota</taxon>
        <taxon>Bacilli</taxon>
        <taxon>Bacillales</taxon>
        <taxon>Paenibacillaceae</taxon>
        <taxon>Paenibacillus</taxon>
    </lineage>
</organism>
<evidence type="ECO:0000256" key="3">
    <source>
        <dbReference type="ARBA" id="ARBA00013368"/>
    </source>
</evidence>
<evidence type="ECO:0000256" key="4">
    <source>
        <dbReference type="SAM" id="Coils"/>
    </source>
</evidence>